<dbReference type="Pfam" id="PF07589">
    <property type="entry name" value="PEP-CTERM"/>
    <property type="match status" value="1"/>
</dbReference>
<name>A0A5C5ZHG1_9BACT</name>
<dbReference type="AlphaFoldDB" id="A0A5C5ZHG1"/>
<dbReference type="EMBL" id="SJPQ01000004">
    <property type="protein sequence ID" value="TWT86646.1"/>
    <property type="molecule type" value="Genomic_DNA"/>
</dbReference>
<proteinExistence type="predicted"/>
<organism evidence="2 3">
    <name type="scientific">Pseudobythopirellula maris</name>
    <dbReference type="NCBI Taxonomy" id="2527991"/>
    <lineage>
        <taxon>Bacteria</taxon>
        <taxon>Pseudomonadati</taxon>
        <taxon>Planctomycetota</taxon>
        <taxon>Planctomycetia</taxon>
        <taxon>Pirellulales</taxon>
        <taxon>Lacipirellulaceae</taxon>
        <taxon>Pseudobythopirellula</taxon>
    </lineage>
</organism>
<accession>A0A5C5ZHG1</accession>
<dbReference type="InterPro" id="IPR013424">
    <property type="entry name" value="Ice-binding_C"/>
</dbReference>
<dbReference type="RefSeq" id="WP_146402591.1">
    <property type="nucleotide sequence ID" value="NZ_SJPQ01000004.1"/>
</dbReference>
<dbReference type="NCBIfam" id="TIGR02595">
    <property type="entry name" value="PEP_CTERM"/>
    <property type="match status" value="1"/>
</dbReference>
<evidence type="ECO:0000313" key="2">
    <source>
        <dbReference type="EMBL" id="TWT86646.1"/>
    </source>
</evidence>
<dbReference type="OrthoDB" id="273136at2"/>
<gene>
    <name evidence="2" type="ORF">Mal64_34750</name>
</gene>
<sequence>MSHDSTTSTCEENTTARTIARRTAYTLAAGAAVGAAGQADAEVQYSGVQDLSIAQYGAQDLNLDGDAFNDILLKNYVFGGNYQGATVNGYPGKLVISNGSFPYYVSALEKGDLIDGTVVGPTFYGALGYAANPGSEFDSSTDAFIGLSFPIGGNAPEFIHYGWIRVDIDNSAGTFVIRDWAYNPVPNRGILAGDKVPEPGTLGLLAAGAAGVASMRRRRKAV</sequence>
<comment type="caution">
    <text evidence="2">The sequence shown here is derived from an EMBL/GenBank/DDBJ whole genome shotgun (WGS) entry which is preliminary data.</text>
</comment>
<evidence type="ECO:0000259" key="1">
    <source>
        <dbReference type="Pfam" id="PF07589"/>
    </source>
</evidence>
<keyword evidence="3" id="KW-1185">Reference proteome</keyword>
<dbReference type="Proteomes" id="UP000315440">
    <property type="component" value="Unassembled WGS sequence"/>
</dbReference>
<evidence type="ECO:0000313" key="3">
    <source>
        <dbReference type="Proteomes" id="UP000315440"/>
    </source>
</evidence>
<reference evidence="2 3" key="1">
    <citation type="submission" date="2019-02" db="EMBL/GenBank/DDBJ databases">
        <title>Deep-cultivation of Planctomycetes and their phenomic and genomic characterization uncovers novel biology.</title>
        <authorList>
            <person name="Wiegand S."/>
            <person name="Jogler M."/>
            <person name="Boedeker C."/>
            <person name="Pinto D."/>
            <person name="Vollmers J."/>
            <person name="Rivas-Marin E."/>
            <person name="Kohn T."/>
            <person name="Peeters S.H."/>
            <person name="Heuer A."/>
            <person name="Rast P."/>
            <person name="Oberbeckmann S."/>
            <person name="Bunk B."/>
            <person name="Jeske O."/>
            <person name="Meyerdierks A."/>
            <person name="Storesund J.E."/>
            <person name="Kallscheuer N."/>
            <person name="Luecker S."/>
            <person name="Lage O.M."/>
            <person name="Pohl T."/>
            <person name="Merkel B.J."/>
            <person name="Hornburger P."/>
            <person name="Mueller R.-W."/>
            <person name="Bruemmer F."/>
            <person name="Labrenz M."/>
            <person name="Spormann A.M."/>
            <person name="Op Den Camp H."/>
            <person name="Overmann J."/>
            <person name="Amann R."/>
            <person name="Jetten M.S.M."/>
            <person name="Mascher T."/>
            <person name="Medema M.H."/>
            <person name="Devos D.P."/>
            <person name="Kaster A.-K."/>
            <person name="Ovreas L."/>
            <person name="Rohde M."/>
            <person name="Galperin M.Y."/>
            <person name="Jogler C."/>
        </authorList>
    </citation>
    <scope>NUCLEOTIDE SEQUENCE [LARGE SCALE GENOMIC DNA]</scope>
    <source>
        <strain evidence="2 3">Mal64</strain>
    </source>
</reference>
<protein>
    <submittedName>
        <fullName evidence="2">PEP-CTERM motif protein</fullName>
    </submittedName>
</protein>
<feature type="domain" description="Ice-binding protein C-terminal" evidence="1">
    <location>
        <begin position="196"/>
        <end position="218"/>
    </location>
</feature>